<feature type="compositionally biased region" description="Acidic residues" evidence="1">
    <location>
        <begin position="224"/>
        <end position="235"/>
    </location>
</feature>
<dbReference type="Pfam" id="PF21265">
    <property type="entry name" value="SBB_T7"/>
    <property type="match status" value="1"/>
</dbReference>
<dbReference type="InterPro" id="IPR012340">
    <property type="entry name" value="NA-bd_OB-fold"/>
</dbReference>
<protein>
    <recommendedName>
        <fullName evidence="2">Single-stranded DNA-binding protein BPT7 domain-containing protein</fullName>
    </recommendedName>
</protein>
<name>A0A0F8ZZQ9_9ZZZZ</name>
<evidence type="ECO:0000259" key="2">
    <source>
        <dbReference type="Pfam" id="PF21265"/>
    </source>
</evidence>
<dbReference type="Gene3D" id="2.40.50.140">
    <property type="entry name" value="Nucleic acid-binding proteins"/>
    <property type="match status" value="1"/>
</dbReference>
<gene>
    <name evidence="3" type="ORF">LCGC14_2632490</name>
</gene>
<dbReference type="SUPFAM" id="SSF50249">
    <property type="entry name" value="Nucleic acid-binding proteins"/>
    <property type="match status" value="1"/>
</dbReference>
<evidence type="ECO:0000313" key="3">
    <source>
        <dbReference type="EMBL" id="KKK99462.1"/>
    </source>
</evidence>
<feature type="region of interest" description="Disordered" evidence="1">
    <location>
        <begin position="210"/>
        <end position="235"/>
    </location>
</feature>
<evidence type="ECO:0000256" key="1">
    <source>
        <dbReference type="SAM" id="MobiDB-lite"/>
    </source>
</evidence>
<feature type="domain" description="Single-stranded DNA-binding protein BPT7" evidence="2">
    <location>
        <begin position="21"/>
        <end position="158"/>
    </location>
</feature>
<comment type="caution">
    <text evidence="3">The sequence shown here is derived from an EMBL/GenBank/DDBJ whole genome shotgun (WGS) entry which is preliminary data.</text>
</comment>
<dbReference type="AlphaFoldDB" id="A0A0F8ZZQ9"/>
<accession>A0A0F8ZZQ9</accession>
<dbReference type="EMBL" id="LAZR01045194">
    <property type="protein sequence ID" value="KKK99462.1"/>
    <property type="molecule type" value="Genomic_DNA"/>
</dbReference>
<sequence>MADKKRPPLPKFNTPVGIGRYPHLNSPDTRFDDEGVYKCDLLLPVEADDTQELITYLEGIRDERYKAEKADAKKGKKFSKAAVFELELDDAGDETGNLILKTKLNAIGRNKAKDEEWTNEPRLFDSNGNPIPSETQIWSGSKLIIAGTVNSYAMTNTVIVEKKGKQTKKKITSVGVSLKCKGVQVIELVTGGEATAESFGFGAHSDGYQTEAAEAGLKSGETAAGEDDEGDEDEF</sequence>
<proteinExistence type="predicted"/>
<reference evidence="3" key="1">
    <citation type="journal article" date="2015" name="Nature">
        <title>Complex archaea that bridge the gap between prokaryotes and eukaryotes.</title>
        <authorList>
            <person name="Spang A."/>
            <person name="Saw J.H."/>
            <person name="Jorgensen S.L."/>
            <person name="Zaremba-Niedzwiedzka K."/>
            <person name="Martijn J."/>
            <person name="Lind A.E."/>
            <person name="van Eijk R."/>
            <person name="Schleper C."/>
            <person name="Guy L."/>
            <person name="Ettema T.J."/>
        </authorList>
    </citation>
    <scope>NUCLEOTIDE SEQUENCE</scope>
</reference>
<feature type="region of interest" description="Disordered" evidence="1">
    <location>
        <begin position="1"/>
        <end position="20"/>
    </location>
</feature>
<dbReference type="InterPro" id="IPR049476">
    <property type="entry name" value="SBB_BPT7"/>
</dbReference>
<organism evidence="3">
    <name type="scientific">marine sediment metagenome</name>
    <dbReference type="NCBI Taxonomy" id="412755"/>
    <lineage>
        <taxon>unclassified sequences</taxon>
        <taxon>metagenomes</taxon>
        <taxon>ecological metagenomes</taxon>
    </lineage>
</organism>